<evidence type="ECO:0000313" key="2">
    <source>
        <dbReference type="Proteomes" id="UP000645676"/>
    </source>
</evidence>
<comment type="caution">
    <text evidence="1">The sequence shown here is derived from an EMBL/GenBank/DDBJ whole genome shotgun (WGS) entry which is preliminary data.</text>
</comment>
<organism evidence="1 2">
    <name type="scientific">Methanocaldococcus jannaschii</name>
    <dbReference type="NCBI Taxonomy" id="2190"/>
    <lineage>
        <taxon>Archaea</taxon>
        <taxon>Methanobacteriati</taxon>
        <taxon>Methanobacteriota</taxon>
        <taxon>Methanomada group</taxon>
        <taxon>Methanococci</taxon>
        <taxon>Methanococcales</taxon>
        <taxon>Methanocaldococcaceae</taxon>
        <taxon>Methanocaldococcus</taxon>
    </lineage>
</organism>
<evidence type="ECO:0000313" key="1">
    <source>
        <dbReference type="EMBL" id="HII59457.1"/>
    </source>
</evidence>
<accession>A0A832SK36</accession>
<dbReference type="Proteomes" id="UP000645676">
    <property type="component" value="Unassembled WGS sequence"/>
</dbReference>
<dbReference type="EMBL" id="DUJR01000010">
    <property type="protein sequence ID" value="HII59457.1"/>
    <property type="molecule type" value="Genomic_DNA"/>
</dbReference>
<sequence>MLFIDAMPIKTKELVRKTRHERIGISKLIKKTVVLVTIHRKNVGILDIKQLSLPMGSI</sequence>
<dbReference type="AlphaFoldDB" id="A0A832SK36"/>
<protein>
    <submittedName>
        <fullName evidence="1">Uncharacterized protein</fullName>
    </submittedName>
</protein>
<gene>
    <name evidence="1" type="ORF">HA335_02570</name>
</gene>
<proteinExistence type="predicted"/>
<reference evidence="1" key="1">
    <citation type="journal article" date="2020" name="bioRxiv">
        <title>A rank-normalized archaeal taxonomy based on genome phylogeny resolves widespread incomplete and uneven classifications.</title>
        <authorList>
            <person name="Rinke C."/>
            <person name="Chuvochina M."/>
            <person name="Mussig A.J."/>
            <person name="Chaumeil P.-A."/>
            <person name="Waite D.W."/>
            <person name="Whitman W.B."/>
            <person name="Parks D.H."/>
            <person name="Hugenholtz P."/>
        </authorList>
    </citation>
    <scope>NUCLEOTIDE SEQUENCE</scope>
    <source>
        <strain evidence="1">UBA8849</strain>
    </source>
</reference>
<name>A0A832SK36_9EURY</name>